<organism evidence="7 8">
    <name type="scientific">Herminiimonas glaciei</name>
    <dbReference type="NCBI Taxonomy" id="523788"/>
    <lineage>
        <taxon>Bacteria</taxon>
        <taxon>Pseudomonadati</taxon>
        <taxon>Pseudomonadota</taxon>
        <taxon>Betaproteobacteria</taxon>
        <taxon>Burkholderiales</taxon>
        <taxon>Oxalobacteraceae</taxon>
        <taxon>Herminiimonas</taxon>
    </lineage>
</organism>
<evidence type="ECO:0000313" key="8">
    <source>
        <dbReference type="Proteomes" id="UP001596542"/>
    </source>
</evidence>
<keyword evidence="1 4" id="KW-0378">Hydrolase</keyword>
<protein>
    <submittedName>
        <fullName evidence="7">Patatin-like phospholipase family protein</fullName>
    </submittedName>
</protein>
<evidence type="ECO:0000256" key="2">
    <source>
        <dbReference type="ARBA" id="ARBA00022963"/>
    </source>
</evidence>
<sequence>MLRPRDWICAAALSVLLAPGGTFAREPLDRPRIGLALSGGGARGAAHVGVLKVLEELRVPVDCVVGTSMGSIVGGGFAIGIAPSEMERIISTTSWKDVFTDHPPRNEIPMRRKDDDYKNLFAPEFGVRGTQILAPKGVIAGISIESFLRDFTAEGTQNSDFQKLPIPYRAVAADLETGKQVILASGSLPAAMRASMSLPGIVPPVETNGHLLVDGGIANNLPIDVARELCGDIIIAVNIGTPPLKRKEIGSIISVVGQLVNLLGNDSIERQLATLGAKDVLIKPELGDISAASFDRAKEAIQIGEQAARAMTESLQRYSLPPDVYARLRKTQAAKPASMRAIDEIRFEGLQRTNEAVLRNLVKTKAGEPLSEQKIGEDLRRIYGRGDFEGVNYHISDDDGRRVLVIEAHEKSWGPDYLRFGVSLQTDFQGENDFNAGVSYKRTWLSNLGAEWTTDAQVGRDTFISTEFYQPIDAAGRFFVAPYGKVSQNTRPVYLGEDQVARYLTRQLRLGVDLGVSMGPWGDVRAGPAYRRINADVNTGSPILPDFKSDGGGVRARFFLDQLDRAFLPREGYAVVMTAERWFDKDAYNKLDGRATYVKSFGEHTISLNASGGSSVGTQIPYFDSFRLGGPFRLSSYRIDQFSGNNYAMARAMYYKRIFNLPSPLGNGVYLGGSLEAGRVASILDKRDGQGTLKSASVFFAADTFLGPGFLGFAAGGGETSFYLMFGVPY</sequence>
<dbReference type="InterPro" id="IPR010827">
    <property type="entry name" value="BamA/TamA_POTRA"/>
</dbReference>
<feature type="short sequence motif" description="GXGXXG" evidence="4">
    <location>
        <begin position="39"/>
        <end position="44"/>
    </location>
</feature>
<dbReference type="Gene3D" id="3.40.1090.10">
    <property type="entry name" value="Cytosolic phospholipase A2 catalytic domain"/>
    <property type="match status" value="2"/>
</dbReference>
<dbReference type="PROSITE" id="PS51635">
    <property type="entry name" value="PNPLA"/>
    <property type="match status" value="1"/>
</dbReference>
<dbReference type="InterPro" id="IPR016035">
    <property type="entry name" value="Acyl_Trfase/lysoPLipase"/>
</dbReference>
<evidence type="ECO:0000256" key="3">
    <source>
        <dbReference type="ARBA" id="ARBA00023098"/>
    </source>
</evidence>
<evidence type="ECO:0000256" key="4">
    <source>
        <dbReference type="PROSITE-ProRule" id="PRU01161"/>
    </source>
</evidence>
<evidence type="ECO:0000313" key="7">
    <source>
        <dbReference type="EMBL" id="MFC7286775.1"/>
    </source>
</evidence>
<comment type="caution">
    <text evidence="7">The sequence shown here is derived from an EMBL/GenBank/DDBJ whole genome shotgun (WGS) entry which is preliminary data.</text>
</comment>
<keyword evidence="8" id="KW-1185">Reference proteome</keyword>
<feature type="active site" description="Proton acceptor" evidence="4">
    <location>
        <position position="214"/>
    </location>
</feature>
<evidence type="ECO:0000256" key="5">
    <source>
        <dbReference type="SAM" id="SignalP"/>
    </source>
</evidence>
<dbReference type="RefSeq" id="WP_382269952.1">
    <property type="nucleotide sequence ID" value="NZ_JBHTBU010000001.1"/>
</dbReference>
<proteinExistence type="predicted"/>
<dbReference type="Pfam" id="PF01734">
    <property type="entry name" value="Patatin"/>
    <property type="match status" value="1"/>
</dbReference>
<keyword evidence="2 4" id="KW-0442">Lipid degradation</keyword>
<dbReference type="Pfam" id="PF07244">
    <property type="entry name" value="POTRA"/>
    <property type="match status" value="1"/>
</dbReference>
<feature type="short sequence motif" description="GXSXG" evidence="4">
    <location>
        <begin position="66"/>
        <end position="70"/>
    </location>
</feature>
<feature type="domain" description="PNPLA" evidence="6">
    <location>
        <begin position="35"/>
        <end position="227"/>
    </location>
</feature>
<dbReference type="InterPro" id="IPR050301">
    <property type="entry name" value="NTE"/>
</dbReference>
<dbReference type="PANTHER" id="PTHR14226:SF29">
    <property type="entry name" value="NEUROPATHY TARGET ESTERASE SWS"/>
    <property type="match status" value="1"/>
</dbReference>
<dbReference type="InterPro" id="IPR002641">
    <property type="entry name" value="PNPLA_dom"/>
</dbReference>
<evidence type="ECO:0000256" key="1">
    <source>
        <dbReference type="ARBA" id="ARBA00022801"/>
    </source>
</evidence>
<dbReference type="SUPFAM" id="SSF52151">
    <property type="entry name" value="FabD/lysophospholipase-like"/>
    <property type="match status" value="1"/>
</dbReference>
<feature type="active site" description="Nucleophile" evidence="4">
    <location>
        <position position="68"/>
    </location>
</feature>
<dbReference type="CDD" id="cd07205">
    <property type="entry name" value="Pat_PNPLA6_PNPLA7_NTE1_like"/>
    <property type="match status" value="1"/>
</dbReference>
<keyword evidence="3 4" id="KW-0443">Lipid metabolism</keyword>
<keyword evidence="5" id="KW-0732">Signal</keyword>
<dbReference type="Gene3D" id="2.40.160.50">
    <property type="entry name" value="membrane protein fhac: a member of the omp85/tpsb transporter family"/>
    <property type="match status" value="1"/>
</dbReference>
<dbReference type="PANTHER" id="PTHR14226">
    <property type="entry name" value="NEUROPATHY TARGET ESTERASE/SWISS CHEESE D.MELANOGASTER"/>
    <property type="match status" value="1"/>
</dbReference>
<feature type="short sequence motif" description="DGA/G" evidence="4">
    <location>
        <begin position="214"/>
        <end position="216"/>
    </location>
</feature>
<reference evidence="8" key="1">
    <citation type="journal article" date="2019" name="Int. J. Syst. Evol. Microbiol.">
        <title>The Global Catalogue of Microorganisms (GCM) 10K type strain sequencing project: providing services to taxonomists for standard genome sequencing and annotation.</title>
        <authorList>
            <consortium name="The Broad Institute Genomics Platform"/>
            <consortium name="The Broad Institute Genome Sequencing Center for Infectious Disease"/>
            <person name="Wu L."/>
            <person name="Ma J."/>
        </authorList>
    </citation>
    <scope>NUCLEOTIDE SEQUENCE [LARGE SCALE GENOMIC DNA]</scope>
    <source>
        <strain evidence="8">KACC 12508</strain>
    </source>
</reference>
<dbReference type="EMBL" id="JBHTBU010000001">
    <property type="protein sequence ID" value="MFC7286775.1"/>
    <property type="molecule type" value="Genomic_DNA"/>
</dbReference>
<evidence type="ECO:0000259" key="6">
    <source>
        <dbReference type="PROSITE" id="PS51635"/>
    </source>
</evidence>
<name>A0ABW2I7D6_9BURK</name>
<dbReference type="Proteomes" id="UP001596542">
    <property type="component" value="Unassembled WGS sequence"/>
</dbReference>
<accession>A0ABW2I7D6</accession>
<feature type="signal peptide" evidence="5">
    <location>
        <begin position="1"/>
        <end position="24"/>
    </location>
</feature>
<gene>
    <name evidence="7" type="ORF">ACFQPC_01885</name>
</gene>
<dbReference type="Gene3D" id="3.10.20.310">
    <property type="entry name" value="membrane protein fhac"/>
    <property type="match status" value="1"/>
</dbReference>
<feature type="chain" id="PRO_5045575204" evidence="5">
    <location>
        <begin position="25"/>
        <end position="730"/>
    </location>
</feature>